<name>A0A918MNB4_9RHOB</name>
<sequence length="212" mass="23675">MPRKLNELSPVDVAVINYLYSLVEPLDFNEYLRIKYHAELDAALLFMLQTRKPVAPASTVLEELLVKALSKWHPNPRSILHPDLAHRAFAGLKGIVVFASEALALHPGSLHKAMAEAAALQKSTEIPVELLLRLLIRHVIFEPEVAGLANPYHAPAVWRPKDALHDEDLPKAQIWAFVQESLWDGIVGISEQMSDVVMRGQYAVAWAGARDR</sequence>
<gene>
    <name evidence="1" type="ORF">GCM10011452_28150</name>
</gene>
<proteinExistence type="predicted"/>
<reference evidence="1" key="1">
    <citation type="journal article" date="2014" name="Int. J. Syst. Evol. Microbiol.">
        <title>Complete genome sequence of Corynebacterium casei LMG S-19264T (=DSM 44701T), isolated from a smear-ripened cheese.</title>
        <authorList>
            <consortium name="US DOE Joint Genome Institute (JGI-PGF)"/>
            <person name="Walter F."/>
            <person name="Albersmeier A."/>
            <person name="Kalinowski J."/>
            <person name="Ruckert C."/>
        </authorList>
    </citation>
    <scope>NUCLEOTIDE SEQUENCE</scope>
    <source>
        <strain evidence="1">KCTC 23714</strain>
    </source>
</reference>
<dbReference type="Proteomes" id="UP000628984">
    <property type="component" value="Unassembled WGS sequence"/>
</dbReference>
<evidence type="ECO:0000313" key="2">
    <source>
        <dbReference type="Proteomes" id="UP000628984"/>
    </source>
</evidence>
<protein>
    <submittedName>
        <fullName evidence="1">Uncharacterized protein</fullName>
    </submittedName>
</protein>
<comment type="caution">
    <text evidence="1">The sequence shown here is derived from an EMBL/GenBank/DDBJ whole genome shotgun (WGS) entry which is preliminary data.</text>
</comment>
<accession>A0A918MNB4</accession>
<dbReference type="RefSeq" id="WP_189634530.1">
    <property type="nucleotide sequence ID" value="NZ_BMYQ01000010.1"/>
</dbReference>
<dbReference type="EMBL" id="BMYQ01000010">
    <property type="protein sequence ID" value="GGW38220.1"/>
    <property type="molecule type" value="Genomic_DNA"/>
</dbReference>
<organism evidence="1 2">
    <name type="scientific">Gemmobacter lanyuensis</name>
    <dbReference type="NCBI Taxonomy" id="1054497"/>
    <lineage>
        <taxon>Bacteria</taxon>
        <taxon>Pseudomonadati</taxon>
        <taxon>Pseudomonadota</taxon>
        <taxon>Alphaproteobacteria</taxon>
        <taxon>Rhodobacterales</taxon>
        <taxon>Paracoccaceae</taxon>
        <taxon>Gemmobacter</taxon>
    </lineage>
</organism>
<reference evidence="1" key="2">
    <citation type="submission" date="2020-09" db="EMBL/GenBank/DDBJ databases">
        <authorList>
            <person name="Sun Q."/>
            <person name="Kim S."/>
        </authorList>
    </citation>
    <scope>NUCLEOTIDE SEQUENCE</scope>
    <source>
        <strain evidence="1">KCTC 23714</strain>
    </source>
</reference>
<dbReference type="AlphaFoldDB" id="A0A918MNB4"/>
<evidence type="ECO:0000313" key="1">
    <source>
        <dbReference type="EMBL" id="GGW38220.1"/>
    </source>
</evidence>
<keyword evidence="2" id="KW-1185">Reference proteome</keyword>